<feature type="compositionally biased region" description="Basic and acidic residues" evidence="1">
    <location>
        <begin position="43"/>
        <end position="71"/>
    </location>
</feature>
<gene>
    <name evidence="3" type="ORF">Ptr86124_011555</name>
    <name evidence="2" type="ORF">PtrM4_076170</name>
</gene>
<feature type="region of interest" description="Disordered" evidence="1">
    <location>
        <begin position="359"/>
        <end position="388"/>
    </location>
</feature>
<keyword evidence="3" id="KW-0547">Nucleotide-binding</keyword>
<feature type="compositionally biased region" description="Polar residues" evidence="1">
    <location>
        <begin position="360"/>
        <end position="373"/>
    </location>
</feature>
<evidence type="ECO:0000313" key="2">
    <source>
        <dbReference type="EMBL" id="KAF7572712.1"/>
    </source>
</evidence>
<sequence>MAPTPHRVAHTSTELKKLHKKNGPRLNERQQKQLERDIELDQRAAHAREAEERRKAAKKKREEKEAKEAAARKQMGIGLATQLIGYSRTQAQLKNGMEAFLGLKKRKEEEKRKKEEELTKKLEAIAEDIEKEPWDDDDDNDNDIALDFPVSNTSFGEQWADDDLDDDSLLQAHDLIMSDPVEKPRLHNLQPPPVPVPSVIPPPTMASTSPKPVPVKADINFTRTHGPTNKTIEAILDKLPGPLIEILSQDMSLNIPMWDPAEGLLYKLNPAGIPSHRLRIKVGCIVTLLRDLDTSSQLSKSQHLRVLRSENDRLECLVLDGQLEGTKTVLTRVPFVAKYRGLDQHPYRRTQFPIRVATDYTPSNAPRDTSQTGFKMPSVPGRVPSESLPRKSALHIAKTTTSANLNLVFKLPGLPASKSSSLVTAKSISITKPAPAPVSPPIDCWDDFLDSSTQISRDLAADVAPKPSEPTKAPVIAPSTLADGLPPMSTQDFDFSMDDLDEELNPKAPLIVTARAEQDITKAMPVPLAAKPLAPKAVQKTIPTVSTALPAKKTAKAGTTANSSKPLRPARKIAGRCLNPGPFATGIEAKLAKLRPSQLPKSMDGPWKRKSTTAPPQTSPPPAKNQRVLSPRTAVPTDSVAVSSSKGSFEEFMLSTQEAACFFDDDDDFGFGSPPIAA</sequence>
<dbReference type="EMBL" id="NRDI02000020">
    <property type="protein sequence ID" value="KAI1509475.1"/>
    <property type="molecule type" value="Genomic_DNA"/>
</dbReference>
<feature type="region of interest" description="Disordered" evidence="1">
    <location>
        <begin position="43"/>
        <end position="73"/>
    </location>
</feature>
<name>A0A2W1I8H9_9PLEO</name>
<feature type="compositionally biased region" description="Low complexity" evidence="1">
    <location>
        <begin position="552"/>
        <end position="565"/>
    </location>
</feature>
<dbReference type="Proteomes" id="UP000249757">
    <property type="component" value="Unassembled WGS sequence"/>
</dbReference>
<comment type="caution">
    <text evidence="2">The sequence shown here is derived from an EMBL/GenBank/DDBJ whole genome shotgun (WGS) entry which is preliminary data.</text>
</comment>
<proteinExistence type="predicted"/>
<feature type="region of interest" description="Disordered" evidence="1">
    <location>
        <begin position="463"/>
        <end position="483"/>
    </location>
</feature>
<reference evidence="2 4" key="1">
    <citation type="journal article" date="2018" name="BMC Genomics">
        <title>Comparative genomics of the wheat fungal pathogen Pyrenophora tritici-repentis reveals chromosomal variations and genome plasticity.</title>
        <authorList>
            <person name="Moolhuijzen P."/>
            <person name="See P.T."/>
            <person name="Hane J.K."/>
            <person name="Shi G."/>
            <person name="Liu Z."/>
            <person name="Oliver R.P."/>
            <person name="Moffat C.S."/>
        </authorList>
    </citation>
    <scope>NUCLEOTIDE SEQUENCE [LARGE SCALE GENOMIC DNA]</scope>
    <source>
        <strain evidence="2">M4</strain>
    </source>
</reference>
<dbReference type="OrthoDB" id="3691720at2759"/>
<dbReference type="AlphaFoldDB" id="A0A2W1I8H9"/>
<feature type="region of interest" description="Disordered" evidence="1">
    <location>
        <begin position="594"/>
        <end position="642"/>
    </location>
</feature>
<keyword evidence="3" id="KW-0347">Helicase</keyword>
<keyword evidence="3" id="KW-0067">ATP-binding</keyword>
<evidence type="ECO:0000313" key="4">
    <source>
        <dbReference type="Proteomes" id="UP000245464"/>
    </source>
</evidence>
<feature type="region of interest" description="Disordered" evidence="1">
    <location>
        <begin position="552"/>
        <end position="576"/>
    </location>
</feature>
<dbReference type="GO" id="GO:0004386">
    <property type="term" value="F:helicase activity"/>
    <property type="evidence" value="ECO:0007669"/>
    <property type="project" value="UniProtKB-KW"/>
</dbReference>
<feature type="region of interest" description="Disordered" evidence="1">
    <location>
        <begin position="1"/>
        <end position="27"/>
    </location>
</feature>
<protein>
    <submittedName>
        <fullName evidence="3">ATP-dependent DNA helicase PIF1</fullName>
    </submittedName>
    <submittedName>
        <fullName evidence="2">PIF1 multi-domain protein</fullName>
    </submittedName>
</protein>
<accession>A0A2W1I8H9</accession>
<dbReference type="EMBL" id="NQIK02000003">
    <property type="protein sequence ID" value="KAF7572712.1"/>
    <property type="molecule type" value="Genomic_DNA"/>
</dbReference>
<evidence type="ECO:0000313" key="3">
    <source>
        <dbReference type="EMBL" id="KAI1509475.1"/>
    </source>
</evidence>
<evidence type="ECO:0000313" key="5">
    <source>
        <dbReference type="Proteomes" id="UP000249757"/>
    </source>
</evidence>
<reference evidence="3" key="3">
    <citation type="journal article" date="2022" name="bioRxiv">
        <title>A global pangenome for the wheat fungal pathogen Pyrenophora tritici-repentis and prediction of effector protein structural homology.</title>
        <authorList>
            <person name="Moolhuijzen P."/>
            <person name="See P.T."/>
            <person name="Shi G."/>
            <person name="Powell H.R."/>
            <person name="Cockram J."/>
            <person name="Jorgensen L.N."/>
            <person name="Benslimane H."/>
            <person name="Strelkov S.E."/>
            <person name="Turner J."/>
            <person name="Liu Z."/>
            <person name="Moffat C.S."/>
        </authorList>
    </citation>
    <scope>NUCLEOTIDE SEQUENCE</scope>
    <source>
        <strain evidence="3">86-124</strain>
    </source>
</reference>
<dbReference type="Proteomes" id="UP000245464">
    <property type="component" value="Chromosome 3"/>
</dbReference>
<evidence type="ECO:0000256" key="1">
    <source>
        <dbReference type="SAM" id="MobiDB-lite"/>
    </source>
</evidence>
<reference evidence="5" key="4">
    <citation type="journal article" date="2022" name="Microb. Genom.">
        <title>A global pangenome for the wheat fungal pathogen Pyrenophora tritici-repentis and prediction of effector protein structural homology.</title>
        <authorList>
            <person name="Moolhuijzen P.M."/>
            <person name="See P.T."/>
            <person name="Shi G."/>
            <person name="Powell H.R."/>
            <person name="Cockram J."/>
            <person name="Jorgensen L.N."/>
            <person name="Benslimane H."/>
            <person name="Strelkov S.E."/>
            <person name="Turner J."/>
            <person name="Liu Z."/>
            <person name="Moffat C.S."/>
        </authorList>
    </citation>
    <scope>NUCLEOTIDE SEQUENCE [LARGE SCALE GENOMIC DNA]</scope>
</reference>
<keyword evidence="5" id="KW-1185">Reference proteome</keyword>
<keyword evidence="3" id="KW-0378">Hydrolase</keyword>
<reference evidence="3" key="2">
    <citation type="submission" date="2021-05" db="EMBL/GenBank/DDBJ databases">
        <authorList>
            <person name="Moolhuijzen P.M."/>
            <person name="Moffat C.S."/>
        </authorList>
    </citation>
    <scope>NUCLEOTIDE SEQUENCE</scope>
    <source>
        <strain evidence="3">86-124</strain>
    </source>
</reference>
<organism evidence="2 4">
    <name type="scientific">Pyrenophora tritici-repentis</name>
    <dbReference type="NCBI Taxonomy" id="45151"/>
    <lineage>
        <taxon>Eukaryota</taxon>
        <taxon>Fungi</taxon>
        <taxon>Dikarya</taxon>
        <taxon>Ascomycota</taxon>
        <taxon>Pezizomycotina</taxon>
        <taxon>Dothideomycetes</taxon>
        <taxon>Pleosporomycetidae</taxon>
        <taxon>Pleosporales</taxon>
        <taxon>Pleosporineae</taxon>
        <taxon>Pleosporaceae</taxon>
        <taxon>Pyrenophora</taxon>
    </lineage>
</organism>